<organism evidence="8 9">
    <name type="scientific">Fibrivirga algicola</name>
    <dbReference type="NCBI Taxonomy" id="2950420"/>
    <lineage>
        <taxon>Bacteria</taxon>
        <taxon>Pseudomonadati</taxon>
        <taxon>Bacteroidota</taxon>
        <taxon>Cytophagia</taxon>
        <taxon>Cytophagales</taxon>
        <taxon>Spirosomataceae</taxon>
        <taxon>Fibrivirga</taxon>
    </lineage>
</organism>
<dbReference type="NCBIfam" id="TIGR02937">
    <property type="entry name" value="sigma70-ECF"/>
    <property type="match status" value="1"/>
</dbReference>
<dbReference type="SUPFAM" id="SSF88659">
    <property type="entry name" value="Sigma3 and sigma4 domains of RNA polymerase sigma factors"/>
    <property type="match status" value="1"/>
</dbReference>
<dbReference type="InterPro" id="IPR014284">
    <property type="entry name" value="RNA_pol_sigma-70_dom"/>
</dbReference>
<evidence type="ECO:0000256" key="5">
    <source>
        <dbReference type="ARBA" id="ARBA00023163"/>
    </source>
</evidence>
<evidence type="ECO:0000313" key="9">
    <source>
        <dbReference type="Proteomes" id="UP000606008"/>
    </source>
</evidence>
<evidence type="ECO:0000256" key="3">
    <source>
        <dbReference type="ARBA" id="ARBA00023082"/>
    </source>
</evidence>
<evidence type="ECO:0000259" key="6">
    <source>
        <dbReference type="Pfam" id="PF04542"/>
    </source>
</evidence>
<protein>
    <submittedName>
        <fullName evidence="8">Sigma-70 family RNA polymerase sigma factor</fullName>
    </submittedName>
</protein>
<sequence length="184" mass="22014">MTASVAKDEDLIRMYLSTQKNKYFETLYQRYANKVFRRCYSLTKCSAKAEDFTHDIFLRVHSNLNNFKERSTFSTWLYSISYNYCMDQIRQGNRLPTVTIDEELAQLIADESETDNREEQLQVLTLAIQTITAEEIKLIQLKYEQDLDIKEIAERYNLKDSAVKMRLKRTRDKIRDQYTYRLNL</sequence>
<dbReference type="InterPro" id="IPR013325">
    <property type="entry name" value="RNA_pol_sigma_r2"/>
</dbReference>
<evidence type="ECO:0000259" key="7">
    <source>
        <dbReference type="Pfam" id="PF04545"/>
    </source>
</evidence>
<evidence type="ECO:0000313" key="8">
    <source>
        <dbReference type="EMBL" id="NID10772.1"/>
    </source>
</evidence>
<dbReference type="Proteomes" id="UP000606008">
    <property type="component" value="Unassembled WGS sequence"/>
</dbReference>
<dbReference type="Gene3D" id="1.10.10.10">
    <property type="entry name" value="Winged helix-like DNA-binding domain superfamily/Winged helix DNA-binding domain"/>
    <property type="match status" value="1"/>
</dbReference>
<keyword evidence="9" id="KW-1185">Reference proteome</keyword>
<feature type="domain" description="RNA polymerase sigma-70 region 4" evidence="7">
    <location>
        <begin position="127"/>
        <end position="175"/>
    </location>
</feature>
<dbReference type="InterPro" id="IPR007627">
    <property type="entry name" value="RNA_pol_sigma70_r2"/>
</dbReference>
<gene>
    <name evidence="8" type="ORF">F7231_11380</name>
</gene>
<evidence type="ECO:0000256" key="1">
    <source>
        <dbReference type="ARBA" id="ARBA00010641"/>
    </source>
</evidence>
<dbReference type="InterPro" id="IPR007630">
    <property type="entry name" value="RNA_pol_sigma70_r4"/>
</dbReference>
<evidence type="ECO:0000256" key="4">
    <source>
        <dbReference type="ARBA" id="ARBA00023125"/>
    </source>
</evidence>
<dbReference type="Gene3D" id="1.10.1740.10">
    <property type="match status" value="1"/>
</dbReference>
<reference evidence="9" key="1">
    <citation type="submission" date="2019-09" db="EMBL/GenBank/DDBJ databases">
        <authorList>
            <person name="Jung D.-H."/>
        </authorList>
    </citation>
    <scope>NUCLEOTIDE SEQUENCE [LARGE SCALE GENOMIC DNA]</scope>
    <source>
        <strain evidence="9">JA-25</strain>
    </source>
</reference>
<comment type="similarity">
    <text evidence="1">Belongs to the sigma-70 factor family. ECF subfamily.</text>
</comment>
<proteinExistence type="inferred from homology"/>
<dbReference type="InterPro" id="IPR036388">
    <property type="entry name" value="WH-like_DNA-bd_sf"/>
</dbReference>
<dbReference type="Pfam" id="PF04545">
    <property type="entry name" value="Sigma70_r4"/>
    <property type="match status" value="1"/>
</dbReference>
<dbReference type="InterPro" id="IPR039425">
    <property type="entry name" value="RNA_pol_sigma-70-like"/>
</dbReference>
<dbReference type="SUPFAM" id="SSF88946">
    <property type="entry name" value="Sigma2 domain of RNA polymerase sigma factors"/>
    <property type="match status" value="1"/>
</dbReference>
<keyword evidence="5" id="KW-0804">Transcription</keyword>
<reference evidence="9" key="2">
    <citation type="submission" date="2023-07" db="EMBL/GenBank/DDBJ databases">
        <authorList>
            <person name="Jung D.-H."/>
        </authorList>
    </citation>
    <scope>NUCLEOTIDE SEQUENCE [LARGE SCALE GENOMIC DNA]</scope>
    <source>
        <strain evidence="9">JA-25</strain>
    </source>
</reference>
<keyword evidence="4" id="KW-0238">DNA-binding</keyword>
<feature type="domain" description="RNA polymerase sigma-70 region 2" evidence="6">
    <location>
        <begin position="27"/>
        <end position="94"/>
    </location>
</feature>
<dbReference type="InterPro" id="IPR013324">
    <property type="entry name" value="RNA_pol_sigma_r3/r4-like"/>
</dbReference>
<dbReference type="PANTHER" id="PTHR43133:SF8">
    <property type="entry name" value="RNA POLYMERASE SIGMA FACTOR HI_1459-RELATED"/>
    <property type="match status" value="1"/>
</dbReference>
<comment type="caution">
    <text evidence="8">The sequence shown here is derived from an EMBL/GenBank/DDBJ whole genome shotgun (WGS) entry which is preliminary data.</text>
</comment>
<dbReference type="EMBL" id="WAEL01000004">
    <property type="protein sequence ID" value="NID10772.1"/>
    <property type="molecule type" value="Genomic_DNA"/>
</dbReference>
<name>A0ABX0QIK7_9BACT</name>
<keyword evidence="2" id="KW-0805">Transcription regulation</keyword>
<dbReference type="Pfam" id="PF04542">
    <property type="entry name" value="Sigma70_r2"/>
    <property type="match status" value="1"/>
</dbReference>
<evidence type="ECO:0000256" key="2">
    <source>
        <dbReference type="ARBA" id="ARBA00023015"/>
    </source>
</evidence>
<accession>A0ABX0QIK7</accession>
<keyword evidence="3" id="KW-0731">Sigma factor</keyword>
<dbReference type="PANTHER" id="PTHR43133">
    <property type="entry name" value="RNA POLYMERASE ECF-TYPE SIGMA FACTO"/>
    <property type="match status" value="1"/>
</dbReference>